<dbReference type="OrthoDB" id="25408at2759"/>
<dbReference type="InterPro" id="IPR018222">
    <property type="entry name" value="Nuclear_transport_factor_2_euk"/>
</dbReference>
<dbReference type="SUPFAM" id="SSF54427">
    <property type="entry name" value="NTF2-like"/>
    <property type="match status" value="1"/>
</dbReference>
<dbReference type="PROSITE" id="PS50177">
    <property type="entry name" value="NTF2_DOMAIN"/>
    <property type="match status" value="1"/>
</dbReference>
<organism evidence="2 3">
    <name type="scientific">Phaeoacremonium minimum (strain UCR-PA7)</name>
    <name type="common">Esca disease fungus</name>
    <name type="synonym">Togninia minima</name>
    <dbReference type="NCBI Taxonomy" id="1286976"/>
    <lineage>
        <taxon>Eukaryota</taxon>
        <taxon>Fungi</taxon>
        <taxon>Dikarya</taxon>
        <taxon>Ascomycota</taxon>
        <taxon>Pezizomycotina</taxon>
        <taxon>Sordariomycetes</taxon>
        <taxon>Sordariomycetidae</taxon>
        <taxon>Togniniales</taxon>
        <taxon>Togniniaceae</taxon>
        <taxon>Phaeoacremonium</taxon>
    </lineage>
</organism>
<dbReference type="EMBL" id="KB933264">
    <property type="protein sequence ID" value="EON97676.1"/>
    <property type="molecule type" value="Genomic_DNA"/>
</dbReference>
<dbReference type="HOGENOM" id="CLU_112120_0_0_1"/>
<proteinExistence type="predicted"/>
<gene>
    <name evidence="2" type="ORF">UCRPA7_6955</name>
</gene>
<evidence type="ECO:0000313" key="3">
    <source>
        <dbReference type="Proteomes" id="UP000014074"/>
    </source>
</evidence>
<dbReference type="GeneID" id="19327665"/>
<sequence>MAAAGPNQETEVKVSSDGAQNFIDWYYKDINEHRSLSSYYVNASTKYTGVGATADIVINGAQLASATDYEALLLEQRGGAASKIRVRYEVDGFDVQVLNPNFGLACPEQILAKGPDKSGGRISMAVQVSGILHLGAGADAPRKAFNEVFVLVPNWDAAGPRAPRNLKKWLILSQNYRTL</sequence>
<dbReference type="InterPro" id="IPR032710">
    <property type="entry name" value="NTF2-like_dom_sf"/>
</dbReference>
<feature type="domain" description="NTF2" evidence="1">
    <location>
        <begin position="18"/>
        <end position="178"/>
    </location>
</feature>
<protein>
    <submittedName>
        <fullName evidence="2">Putative nuclear transport factor 2 domain-containing protein</fullName>
    </submittedName>
</protein>
<accession>R8BEE8</accession>
<dbReference type="KEGG" id="tmn:UCRPA7_6955"/>
<dbReference type="AlphaFoldDB" id="R8BEE8"/>
<reference evidence="3" key="1">
    <citation type="journal article" date="2013" name="Genome Announc.">
        <title>Draft genome sequence of the ascomycete Phaeoacremonium aleophilum strain UCR-PA7, a causal agent of the esca disease complex in grapevines.</title>
        <authorList>
            <person name="Blanco-Ulate B."/>
            <person name="Rolshausen P."/>
            <person name="Cantu D."/>
        </authorList>
    </citation>
    <scope>NUCLEOTIDE SEQUENCE [LARGE SCALE GENOMIC DNA]</scope>
    <source>
        <strain evidence="3">UCR-PA7</strain>
    </source>
</reference>
<dbReference type="Proteomes" id="UP000014074">
    <property type="component" value="Unassembled WGS sequence"/>
</dbReference>
<dbReference type="eggNOG" id="ENOG502ST13">
    <property type="taxonomic scope" value="Eukaryota"/>
</dbReference>
<name>R8BEE8_PHAM7</name>
<evidence type="ECO:0000313" key="2">
    <source>
        <dbReference type="EMBL" id="EON97676.1"/>
    </source>
</evidence>
<dbReference type="Gene3D" id="3.10.450.50">
    <property type="match status" value="1"/>
</dbReference>
<evidence type="ECO:0000259" key="1">
    <source>
        <dbReference type="PROSITE" id="PS50177"/>
    </source>
</evidence>
<dbReference type="RefSeq" id="XP_007917681.1">
    <property type="nucleotide sequence ID" value="XM_007919490.1"/>
</dbReference>
<keyword evidence="3" id="KW-1185">Reference proteome</keyword>